<dbReference type="Proteomes" id="UP000298663">
    <property type="component" value="Unassembled WGS sequence"/>
</dbReference>
<keyword evidence="3" id="KW-1015">Disulfide bond</keyword>
<proteinExistence type="predicted"/>
<sequence>MPVFSVYGKMSVSMEWWFEAKGIKRDPNTAKSSSSMDSKLFFLLCLATVSLAWITPGNKCGPRAIYLKYGTCVTTCEKPEVTVCDRPRRDPGCYCKKPYVFHRGLCILATECPKNATVPTQKPPKCGPHATYLETGTCEATCEKPNVIACQHILRDPGCYCNEHYVLHKGQCILATECPKKMLVAPLMRP</sequence>
<dbReference type="GO" id="GO:0004867">
    <property type="term" value="F:serine-type endopeptidase inhibitor activity"/>
    <property type="evidence" value="ECO:0007669"/>
    <property type="project" value="UniProtKB-KW"/>
</dbReference>
<organism evidence="5 6">
    <name type="scientific">Steinernema carpocapsae</name>
    <name type="common">Entomopathogenic nematode</name>
    <dbReference type="NCBI Taxonomy" id="34508"/>
    <lineage>
        <taxon>Eukaryota</taxon>
        <taxon>Metazoa</taxon>
        <taxon>Ecdysozoa</taxon>
        <taxon>Nematoda</taxon>
        <taxon>Chromadorea</taxon>
        <taxon>Rhabditida</taxon>
        <taxon>Tylenchina</taxon>
        <taxon>Panagrolaimomorpha</taxon>
        <taxon>Strongyloidoidea</taxon>
        <taxon>Steinernematidae</taxon>
        <taxon>Steinernema</taxon>
    </lineage>
</organism>
<dbReference type="Pfam" id="PF01826">
    <property type="entry name" value="TIL"/>
    <property type="match status" value="1"/>
</dbReference>
<evidence type="ECO:0000259" key="4">
    <source>
        <dbReference type="Pfam" id="PF01826"/>
    </source>
</evidence>
<accession>A0A4U5MUG5</accession>
<reference evidence="5 6" key="2">
    <citation type="journal article" date="2019" name="G3 (Bethesda)">
        <title>Hybrid Assembly of the Genome of the Entomopathogenic Nematode Steinernema carpocapsae Identifies the X-Chromosome.</title>
        <authorList>
            <person name="Serra L."/>
            <person name="Macchietto M."/>
            <person name="Macias-Munoz A."/>
            <person name="McGill C.J."/>
            <person name="Rodriguez I.M."/>
            <person name="Rodriguez B."/>
            <person name="Murad R."/>
            <person name="Mortazavi A."/>
        </authorList>
    </citation>
    <scope>NUCLEOTIDE SEQUENCE [LARGE SCALE GENOMIC DNA]</scope>
    <source>
        <strain evidence="5 6">ALL</strain>
    </source>
</reference>
<dbReference type="CDD" id="cd19941">
    <property type="entry name" value="TIL"/>
    <property type="match status" value="1"/>
</dbReference>
<comment type="caution">
    <text evidence="5">The sequence shown here is derived from an EMBL/GenBank/DDBJ whole genome shotgun (WGS) entry which is preliminary data.</text>
</comment>
<dbReference type="SUPFAM" id="SSF57567">
    <property type="entry name" value="Serine protease inhibitors"/>
    <property type="match status" value="2"/>
</dbReference>
<keyword evidence="2" id="KW-0722">Serine protease inhibitor</keyword>
<evidence type="ECO:0000313" key="6">
    <source>
        <dbReference type="Proteomes" id="UP000298663"/>
    </source>
</evidence>
<evidence type="ECO:0000256" key="2">
    <source>
        <dbReference type="ARBA" id="ARBA00022900"/>
    </source>
</evidence>
<protein>
    <recommendedName>
        <fullName evidence="4">TIL domain-containing protein</fullName>
    </recommendedName>
</protein>
<dbReference type="InterPro" id="IPR002919">
    <property type="entry name" value="TIL_dom"/>
</dbReference>
<gene>
    <name evidence="5" type="ORF">L596_020681</name>
</gene>
<evidence type="ECO:0000256" key="1">
    <source>
        <dbReference type="ARBA" id="ARBA00022690"/>
    </source>
</evidence>
<keyword evidence="1" id="KW-0646">Protease inhibitor</keyword>
<dbReference type="PANTHER" id="PTHR23259:SF70">
    <property type="entry name" value="ACCESSORY GLAND PROTEIN ACP62F-RELATED"/>
    <property type="match status" value="1"/>
</dbReference>
<dbReference type="EMBL" id="AZBU02000006">
    <property type="protein sequence ID" value="TKR73364.1"/>
    <property type="molecule type" value="Genomic_DNA"/>
</dbReference>
<dbReference type="Gene3D" id="2.10.25.10">
    <property type="entry name" value="Laminin"/>
    <property type="match status" value="2"/>
</dbReference>
<dbReference type="OrthoDB" id="9879420at2759"/>
<name>A0A4U5MUG5_STECR</name>
<dbReference type="InterPro" id="IPR036084">
    <property type="entry name" value="Ser_inhib-like_sf"/>
</dbReference>
<dbReference type="AlphaFoldDB" id="A0A4U5MUG5"/>
<evidence type="ECO:0000313" key="5">
    <source>
        <dbReference type="EMBL" id="TKR73364.1"/>
    </source>
</evidence>
<dbReference type="PANTHER" id="PTHR23259">
    <property type="entry name" value="RIDDLE"/>
    <property type="match status" value="1"/>
</dbReference>
<dbReference type="InterPro" id="IPR051368">
    <property type="entry name" value="SerProtInhib-TIL_Domain"/>
</dbReference>
<reference evidence="5 6" key="1">
    <citation type="journal article" date="2015" name="Genome Biol.">
        <title>Comparative genomics of Steinernema reveals deeply conserved gene regulatory networks.</title>
        <authorList>
            <person name="Dillman A.R."/>
            <person name="Macchietto M."/>
            <person name="Porter C.F."/>
            <person name="Rogers A."/>
            <person name="Williams B."/>
            <person name="Antoshechkin I."/>
            <person name="Lee M.M."/>
            <person name="Goodwin Z."/>
            <person name="Lu X."/>
            <person name="Lewis E.E."/>
            <person name="Goodrich-Blair H."/>
            <person name="Stock S.P."/>
            <person name="Adams B.J."/>
            <person name="Sternberg P.W."/>
            <person name="Mortazavi A."/>
        </authorList>
    </citation>
    <scope>NUCLEOTIDE SEQUENCE [LARGE SCALE GENOMIC DNA]</scope>
    <source>
        <strain evidence="5 6">ALL</strain>
    </source>
</reference>
<keyword evidence="6" id="KW-1185">Reference proteome</keyword>
<feature type="domain" description="TIL" evidence="4">
    <location>
        <begin position="126"/>
        <end position="178"/>
    </location>
</feature>
<evidence type="ECO:0000256" key="3">
    <source>
        <dbReference type="ARBA" id="ARBA00023157"/>
    </source>
</evidence>